<dbReference type="PROSITE" id="PS50088">
    <property type="entry name" value="ANK_REPEAT"/>
    <property type="match status" value="3"/>
</dbReference>
<dbReference type="RefSeq" id="WP_341834577.1">
    <property type="nucleotide sequence ID" value="NZ_CP149822.1"/>
</dbReference>
<feature type="signal peptide" evidence="4">
    <location>
        <begin position="1"/>
        <end position="18"/>
    </location>
</feature>
<evidence type="ECO:0000256" key="3">
    <source>
        <dbReference type="PROSITE-ProRule" id="PRU00023"/>
    </source>
</evidence>
<feature type="repeat" description="ANK" evidence="3">
    <location>
        <begin position="163"/>
        <end position="200"/>
    </location>
</feature>
<dbReference type="PRINTS" id="PR01415">
    <property type="entry name" value="ANKYRIN"/>
</dbReference>
<feature type="chain" id="PRO_5047314824" evidence="4">
    <location>
        <begin position="19"/>
        <end position="227"/>
    </location>
</feature>
<protein>
    <submittedName>
        <fullName evidence="5">Ankyrin repeat domain-containing protein</fullName>
    </submittedName>
</protein>
<dbReference type="PANTHER" id="PTHR24201:SF16">
    <property type="entry name" value="ANKYRIN-1-LIKE-RELATED"/>
    <property type="match status" value="1"/>
</dbReference>
<dbReference type="PANTHER" id="PTHR24201">
    <property type="entry name" value="ANK_REP_REGION DOMAIN-CONTAINING PROTEIN"/>
    <property type="match status" value="1"/>
</dbReference>
<dbReference type="EMBL" id="CP149822">
    <property type="protein sequence ID" value="WZN39599.1"/>
    <property type="molecule type" value="Genomic_DNA"/>
</dbReference>
<dbReference type="InterPro" id="IPR036770">
    <property type="entry name" value="Ankyrin_rpt-contain_sf"/>
</dbReference>
<evidence type="ECO:0000256" key="4">
    <source>
        <dbReference type="SAM" id="SignalP"/>
    </source>
</evidence>
<accession>A0ABZ2YJN8</accession>
<dbReference type="InterPro" id="IPR002110">
    <property type="entry name" value="Ankyrin_rpt"/>
</dbReference>
<keyword evidence="2 3" id="KW-0040">ANK repeat</keyword>
<dbReference type="SMART" id="SM00248">
    <property type="entry name" value="ANK"/>
    <property type="match status" value="5"/>
</dbReference>
<dbReference type="Gene3D" id="1.25.40.20">
    <property type="entry name" value="Ankyrin repeat-containing domain"/>
    <property type="match status" value="1"/>
</dbReference>
<keyword evidence="4" id="KW-0732">Signal</keyword>
<dbReference type="PROSITE" id="PS50297">
    <property type="entry name" value="ANK_REP_REGION"/>
    <property type="match status" value="2"/>
</dbReference>
<dbReference type="Proteomes" id="UP001485459">
    <property type="component" value="Chromosome"/>
</dbReference>
<gene>
    <name evidence="5" type="ORF">WJU16_16485</name>
</gene>
<feature type="repeat" description="ANK" evidence="3">
    <location>
        <begin position="201"/>
        <end position="227"/>
    </location>
</feature>
<name>A0ABZ2YJN8_9BACT</name>
<feature type="repeat" description="ANK" evidence="3">
    <location>
        <begin position="63"/>
        <end position="95"/>
    </location>
</feature>
<dbReference type="InterPro" id="IPR050776">
    <property type="entry name" value="Ank_Repeat/CDKN_Inhibitor"/>
</dbReference>
<evidence type="ECO:0000313" key="5">
    <source>
        <dbReference type="EMBL" id="WZN39599.1"/>
    </source>
</evidence>
<keyword evidence="6" id="KW-1185">Reference proteome</keyword>
<evidence type="ECO:0000313" key="6">
    <source>
        <dbReference type="Proteomes" id="UP001485459"/>
    </source>
</evidence>
<organism evidence="5 6">
    <name type="scientific">Chitinophaga pollutisoli</name>
    <dbReference type="NCBI Taxonomy" id="3133966"/>
    <lineage>
        <taxon>Bacteria</taxon>
        <taxon>Pseudomonadati</taxon>
        <taxon>Bacteroidota</taxon>
        <taxon>Chitinophagia</taxon>
        <taxon>Chitinophagales</taxon>
        <taxon>Chitinophagaceae</taxon>
        <taxon>Chitinophaga</taxon>
    </lineage>
</organism>
<reference evidence="6" key="1">
    <citation type="submission" date="2024-03" db="EMBL/GenBank/DDBJ databases">
        <title>Chitinophaga horti sp. nov., isolated from garden soil.</title>
        <authorList>
            <person name="Lee D.S."/>
            <person name="Han D.M."/>
            <person name="Baek J.H."/>
            <person name="Choi D.G."/>
            <person name="Jeon J.H."/>
            <person name="Jeon C.O."/>
        </authorList>
    </citation>
    <scope>NUCLEOTIDE SEQUENCE [LARGE SCALE GENOMIC DNA]</scope>
    <source>
        <strain evidence="6">GPA1</strain>
    </source>
</reference>
<dbReference type="Pfam" id="PF12796">
    <property type="entry name" value="Ank_2"/>
    <property type="match status" value="2"/>
</dbReference>
<sequence>MKTILLALALGLTMPACAQQEKETSKMDNSANKQLQTAAAKGDTAAIRFALRAGAQIESRDAEGRTPLMTAVYKYQSQAAQALIDAGANVNAQDKILNSPFLYAGAEGMTDIVRMCMKAGADYTVYNRYGGSALIPACERGHVETVIALLEDKTFPIDHINRLGWTGLLEAVILGNGGENHIKIVQLLIDAGADLNIADKDGVTTLQHARQKRQTEIIRLLEKAGAK</sequence>
<proteinExistence type="predicted"/>
<evidence type="ECO:0000256" key="2">
    <source>
        <dbReference type="ARBA" id="ARBA00023043"/>
    </source>
</evidence>
<keyword evidence="1" id="KW-0677">Repeat</keyword>
<evidence type="ECO:0000256" key="1">
    <source>
        <dbReference type="ARBA" id="ARBA00022737"/>
    </source>
</evidence>
<dbReference type="SUPFAM" id="SSF48403">
    <property type="entry name" value="Ankyrin repeat"/>
    <property type="match status" value="1"/>
</dbReference>